<dbReference type="Pfam" id="PF02578">
    <property type="entry name" value="Cu-oxidase_4"/>
    <property type="match status" value="1"/>
</dbReference>
<comment type="caution">
    <text evidence="12">The sequence shown here is derived from an EMBL/GenBank/DDBJ whole genome shotgun (WGS) entry which is preliminary data.</text>
</comment>
<accession>A0AAW5JQZ0</accession>
<protein>
    <recommendedName>
        <fullName evidence="11">Purine nucleoside phosphorylase</fullName>
    </recommendedName>
</protein>
<dbReference type="Proteomes" id="UP001204562">
    <property type="component" value="Unassembled WGS sequence"/>
</dbReference>
<gene>
    <name evidence="12" type="primary">pgeF</name>
    <name evidence="12" type="ORF">NE579_12750</name>
</gene>
<dbReference type="Gene3D" id="3.60.140.10">
    <property type="entry name" value="CNF1/YfiH-like putative cysteine hydrolases"/>
    <property type="match status" value="1"/>
</dbReference>
<dbReference type="EMBL" id="JANFYS010000028">
    <property type="protein sequence ID" value="MCQ4771315.1"/>
    <property type="molecule type" value="Genomic_DNA"/>
</dbReference>
<sequence length="269" mass="28815">MSFAETTKNGVTVTYSQSIAGAGGAVHAFSTRLGGVSAGIYASLNLGSTRGDDPDCVRENYRRFFQAAGVDLTQVAMSNQVHGDVVRPVTSADRKRDLYDPEGYEADGLVTDLPGVSLVIFGADCLPILLYDPVRRVAAACHAGWRGTALGIAQRAVEKMGFYGSRPEDIRAAIGPGIAKCCFETHEDVPNAMTKALGVCATPYIEPIEGGKFKVDLKGLNAMRLKRAGLLEEHIDISPDCTACHPEKYWSHRATQGRRGSQAAVIQLL</sequence>
<dbReference type="GO" id="GO:0017061">
    <property type="term" value="F:S-methyl-5-thioadenosine phosphorylase activity"/>
    <property type="evidence" value="ECO:0007669"/>
    <property type="project" value="UniProtKB-EC"/>
</dbReference>
<keyword evidence="4" id="KW-0808">Transferase</keyword>
<dbReference type="RefSeq" id="WP_256304522.1">
    <property type="nucleotide sequence ID" value="NZ_JANFYS010000028.1"/>
</dbReference>
<dbReference type="GO" id="GO:0005507">
    <property type="term" value="F:copper ion binding"/>
    <property type="evidence" value="ECO:0007669"/>
    <property type="project" value="TreeGrafter"/>
</dbReference>
<keyword evidence="5" id="KW-0479">Metal-binding</keyword>
<evidence type="ECO:0000256" key="11">
    <source>
        <dbReference type="RuleBase" id="RU361274"/>
    </source>
</evidence>
<dbReference type="AlphaFoldDB" id="A0AAW5JQZ0"/>
<evidence type="ECO:0000256" key="6">
    <source>
        <dbReference type="ARBA" id="ARBA00022801"/>
    </source>
</evidence>
<evidence type="ECO:0000256" key="8">
    <source>
        <dbReference type="ARBA" id="ARBA00047989"/>
    </source>
</evidence>
<comment type="catalytic activity">
    <reaction evidence="10">
        <text>S-methyl-5'-thioadenosine + phosphate = 5-(methylsulfanyl)-alpha-D-ribose 1-phosphate + adenine</text>
        <dbReference type="Rhea" id="RHEA:11852"/>
        <dbReference type="ChEBI" id="CHEBI:16708"/>
        <dbReference type="ChEBI" id="CHEBI:17509"/>
        <dbReference type="ChEBI" id="CHEBI:43474"/>
        <dbReference type="ChEBI" id="CHEBI:58533"/>
        <dbReference type="EC" id="2.4.2.28"/>
    </reaction>
    <physiologicalReaction direction="left-to-right" evidence="10">
        <dbReference type="Rhea" id="RHEA:11853"/>
    </physiologicalReaction>
</comment>
<evidence type="ECO:0000256" key="2">
    <source>
        <dbReference type="ARBA" id="ARBA00003215"/>
    </source>
</evidence>
<evidence type="ECO:0000256" key="4">
    <source>
        <dbReference type="ARBA" id="ARBA00022679"/>
    </source>
</evidence>
<evidence type="ECO:0000256" key="9">
    <source>
        <dbReference type="ARBA" id="ARBA00048968"/>
    </source>
</evidence>
<dbReference type="InterPro" id="IPR038371">
    <property type="entry name" value="Cu_polyphenol_OxRdtase_sf"/>
</dbReference>
<dbReference type="PANTHER" id="PTHR30616">
    <property type="entry name" value="UNCHARACTERIZED PROTEIN YFIH"/>
    <property type="match status" value="1"/>
</dbReference>
<reference evidence="12" key="1">
    <citation type="submission" date="2022-06" db="EMBL/GenBank/DDBJ databases">
        <title>Isolation of gut microbiota from human fecal samples.</title>
        <authorList>
            <person name="Pamer E.G."/>
            <person name="Barat B."/>
            <person name="Waligurski E."/>
            <person name="Medina S."/>
            <person name="Paddock L."/>
            <person name="Mostad J."/>
        </authorList>
    </citation>
    <scope>NUCLEOTIDE SEQUENCE</scope>
    <source>
        <strain evidence="12">DFI.9.91</strain>
    </source>
</reference>
<comment type="catalytic activity">
    <reaction evidence="8">
        <text>adenosine + H2O + H(+) = inosine + NH4(+)</text>
        <dbReference type="Rhea" id="RHEA:24408"/>
        <dbReference type="ChEBI" id="CHEBI:15377"/>
        <dbReference type="ChEBI" id="CHEBI:15378"/>
        <dbReference type="ChEBI" id="CHEBI:16335"/>
        <dbReference type="ChEBI" id="CHEBI:17596"/>
        <dbReference type="ChEBI" id="CHEBI:28938"/>
        <dbReference type="EC" id="3.5.4.4"/>
    </reaction>
    <physiologicalReaction direction="left-to-right" evidence="8">
        <dbReference type="Rhea" id="RHEA:24409"/>
    </physiologicalReaction>
</comment>
<dbReference type="InterPro" id="IPR003730">
    <property type="entry name" value="Cu_polyphenol_OxRdtase"/>
</dbReference>
<comment type="function">
    <text evidence="2">Purine nucleoside enzyme that catalyzes the phosphorolysis of adenosine and inosine nucleosides, yielding D-ribose 1-phosphate and the respective free bases, adenine and hypoxanthine. Also catalyzes the phosphorolysis of S-methyl-5'-thioadenosine into adenine and S-methyl-5-thio-alpha-D-ribose 1-phosphate. Also has adenosine deaminase activity.</text>
</comment>
<organism evidence="12 13">
    <name type="scientific">Intestinimonas massiliensis</name>
    <name type="common">ex Afouda et al. 2020</name>
    <dbReference type="NCBI Taxonomy" id="1673721"/>
    <lineage>
        <taxon>Bacteria</taxon>
        <taxon>Bacillati</taxon>
        <taxon>Bacillota</taxon>
        <taxon>Clostridia</taxon>
        <taxon>Eubacteriales</taxon>
        <taxon>Intestinimonas</taxon>
    </lineage>
</organism>
<dbReference type="InterPro" id="IPR011324">
    <property type="entry name" value="Cytotoxic_necrot_fac-like_cat"/>
</dbReference>
<evidence type="ECO:0000256" key="1">
    <source>
        <dbReference type="ARBA" id="ARBA00000553"/>
    </source>
</evidence>
<proteinExistence type="inferred from homology"/>
<evidence type="ECO:0000313" key="12">
    <source>
        <dbReference type="EMBL" id="MCQ4771315.1"/>
    </source>
</evidence>
<evidence type="ECO:0000256" key="10">
    <source>
        <dbReference type="ARBA" id="ARBA00049893"/>
    </source>
</evidence>
<keyword evidence="7" id="KW-0862">Zinc</keyword>
<name>A0AAW5JQZ0_9FIRM</name>
<dbReference type="SUPFAM" id="SSF64438">
    <property type="entry name" value="CNF1/YfiH-like putative cysteine hydrolases"/>
    <property type="match status" value="1"/>
</dbReference>
<comment type="similarity">
    <text evidence="3 11">Belongs to the purine nucleoside phosphorylase YfiH/LACC1 family.</text>
</comment>
<comment type="catalytic activity">
    <reaction evidence="9">
        <text>adenosine + phosphate = alpha-D-ribose 1-phosphate + adenine</text>
        <dbReference type="Rhea" id="RHEA:27642"/>
        <dbReference type="ChEBI" id="CHEBI:16335"/>
        <dbReference type="ChEBI" id="CHEBI:16708"/>
        <dbReference type="ChEBI" id="CHEBI:43474"/>
        <dbReference type="ChEBI" id="CHEBI:57720"/>
        <dbReference type="EC" id="2.4.2.1"/>
    </reaction>
    <physiologicalReaction direction="left-to-right" evidence="9">
        <dbReference type="Rhea" id="RHEA:27643"/>
    </physiologicalReaction>
</comment>
<evidence type="ECO:0000313" key="13">
    <source>
        <dbReference type="Proteomes" id="UP001204562"/>
    </source>
</evidence>
<dbReference type="PANTHER" id="PTHR30616:SF2">
    <property type="entry name" value="PURINE NUCLEOSIDE PHOSPHORYLASE LACC1"/>
    <property type="match status" value="1"/>
</dbReference>
<evidence type="ECO:0000256" key="5">
    <source>
        <dbReference type="ARBA" id="ARBA00022723"/>
    </source>
</evidence>
<evidence type="ECO:0000256" key="3">
    <source>
        <dbReference type="ARBA" id="ARBA00007353"/>
    </source>
</evidence>
<keyword evidence="6" id="KW-0378">Hydrolase</keyword>
<dbReference type="CDD" id="cd16833">
    <property type="entry name" value="YfiH"/>
    <property type="match status" value="1"/>
</dbReference>
<dbReference type="GO" id="GO:0016787">
    <property type="term" value="F:hydrolase activity"/>
    <property type="evidence" value="ECO:0007669"/>
    <property type="project" value="UniProtKB-KW"/>
</dbReference>
<dbReference type="NCBIfam" id="TIGR00726">
    <property type="entry name" value="peptidoglycan editing factor PgeF"/>
    <property type="match status" value="1"/>
</dbReference>
<evidence type="ECO:0000256" key="7">
    <source>
        <dbReference type="ARBA" id="ARBA00022833"/>
    </source>
</evidence>
<comment type="catalytic activity">
    <reaction evidence="1">
        <text>inosine + phosphate = alpha-D-ribose 1-phosphate + hypoxanthine</text>
        <dbReference type="Rhea" id="RHEA:27646"/>
        <dbReference type="ChEBI" id="CHEBI:17368"/>
        <dbReference type="ChEBI" id="CHEBI:17596"/>
        <dbReference type="ChEBI" id="CHEBI:43474"/>
        <dbReference type="ChEBI" id="CHEBI:57720"/>
        <dbReference type="EC" id="2.4.2.1"/>
    </reaction>
    <physiologicalReaction direction="left-to-right" evidence="1">
        <dbReference type="Rhea" id="RHEA:27647"/>
    </physiologicalReaction>
</comment>